<dbReference type="InterPro" id="IPR012337">
    <property type="entry name" value="RNaseH-like_sf"/>
</dbReference>
<protein>
    <submittedName>
        <fullName evidence="8">Uncharacterized protein</fullName>
    </submittedName>
</protein>
<keyword evidence="9" id="KW-1185">Reference proteome</keyword>
<dbReference type="CDD" id="cd04657">
    <property type="entry name" value="Piwi_ago-like"/>
    <property type="match status" value="1"/>
</dbReference>
<gene>
    <name evidence="8" type="ORF">SLEP1_g6387</name>
</gene>
<dbReference type="InterPro" id="IPR032474">
    <property type="entry name" value="Argonaute_N"/>
</dbReference>
<dbReference type="EMBL" id="BPVZ01000006">
    <property type="protein sequence ID" value="GKU92688.1"/>
    <property type="molecule type" value="Genomic_DNA"/>
</dbReference>
<dbReference type="Proteomes" id="UP001054252">
    <property type="component" value="Unassembled WGS sequence"/>
</dbReference>
<dbReference type="InterPro" id="IPR045246">
    <property type="entry name" value="Piwi_ago-like"/>
</dbReference>
<dbReference type="Pfam" id="PF02171">
    <property type="entry name" value="Piwi"/>
    <property type="match status" value="1"/>
</dbReference>
<dbReference type="Gene3D" id="2.170.260.10">
    <property type="entry name" value="paz domain"/>
    <property type="match status" value="1"/>
</dbReference>
<evidence type="ECO:0000256" key="5">
    <source>
        <dbReference type="SAM" id="MobiDB-lite"/>
    </source>
</evidence>
<evidence type="ECO:0000313" key="9">
    <source>
        <dbReference type="Proteomes" id="UP001054252"/>
    </source>
</evidence>
<dbReference type="PANTHER" id="PTHR22891">
    <property type="entry name" value="EUKARYOTIC TRANSLATION INITIATION FACTOR 2C"/>
    <property type="match status" value="1"/>
</dbReference>
<evidence type="ECO:0000313" key="8">
    <source>
        <dbReference type="EMBL" id="GKU92688.1"/>
    </source>
</evidence>
<feature type="compositionally biased region" description="Polar residues" evidence="5">
    <location>
        <begin position="52"/>
        <end position="63"/>
    </location>
</feature>
<evidence type="ECO:0000259" key="7">
    <source>
        <dbReference type="PROSITE" id="PS50822"/>
    </source>
</evidence>
<feature type="compositionally biased region" description="Basic and acidic residues" evidence="5">
    <location>
        <begin position="21"/>
        <end position="32"/>
    </location>
</feature>
<proteinExistence type="inferred from homology"/>
<dbReference type="Pfam" id="PF02170">
    <property type="entry name" value="PAZ"/>
    <property type="match status" value="1"/>
</dbReference>
<reference evidence="8 9" key="1">
    <citation type="journal article" date="2021" name="Commun. Biol.">
        <title>The genome of Shorea leprosula (Dipterocarpaceae) highlights the ecological relevance of drought in aseasonal tropical rainforests.</title>
        <authorList>
            <person name="Ng K.K.S."/>
            <person name="Kobayashi M.J."/>
            <person name="Fawcett J.A."/>
            <person name="Hatakeyama M."/>
            <person name="Paape T."/>
            <person name="Ng C.H."/>
            <person name="Ang C.C."/>
            <person name="Tnah L.H."/>
            <person name="Lee C.T."/>
            <person name="Nishiyama T."/>
            <person name="Sese J."/>
            <person name="O'Brien M.J."/>
            <person name="Copetti D."/>
            <person name="Mohd Noor M.I."/>
            <person name="Ong R.C."/>
            <person name="Putra M."/>
            <person name="Sireger I.Z."/>
            <person name="Indrioko S."/>
            <person name="Kosugi Y."/>
            <person name="Izuno A."/>
            <person name="Isagi Y."/>
            <person name="Lee S.L."/>
            <person name="Shimizu K.K."/>
        </authorList>
    </citation>
    <scope>NUCLEOTIDE SEQUENCE [LARGE SCALE GENOMIC DNA]</scope>
    <source>
        <strain evidence="8">214</strain>
    </source>
</reference>
<evidence type="ECO:0000256" key="1">
    <source>
        <dbReference type="ARBA" id="ARBA00008201"/>
    </source>
</evidence>
<dbReference type="Gene3D" id="3.40.50.2300">
    <property type="match status" value="1"/>
</dbReference>
<dbReference type="CDD" id="cd02846">
    <property type="entry name" value="PAZ_argonaute_like"/>
    <property type="match status" value="1"/>
</dbReference>
<dbReference type="Gene3D" id="3.30.420.10">
    <property type="entry name" value="Ribonuclease H-like superfamily/Ribonuclease H"/>
    <property type="match status" value="1"/>
</dbReference>
<dbReference type="GO" id="GO:0003723">
    <property type="term" value="F:RNA binding"/>
    <property type="evidence" value="ECO:0007669"/>
    <property type="project" value="InterPro"/>
</dbReference>
<dbReference type="Pfam" id="PF16486">
    <property type="entry name" value="ArgoN"/>
    <property type="match status" value="1"/>
</dbReference>
<keyword evidence="4" id="KW-0687">Ribonucleoprotein</keyword>
<evidence type="ECO:0000256" key="4">
    <source>
        <dbReference type="ARBA" id="ARBA00023274"/>
    </source>
</evidence>
<dbReference type="InterPro" id="IPR036085">
    <property type="entry name" value="PAZ_dom_sf"/>
</dbReference>
<accession>A0AAV5HVC8</accession>
<evidence type="ECO:0000256" key="2">
    <source>
        <dbReference type="ARBA" id="ARBA00022491"/>
    </source>
</evidence>
<dbReference type="InterPro" id="IPR036397">
    <property type="entry name" value="RNaseH_sf"/>
</dbReference>
<keyword evidence="2" id="KW-0678">Repressor</keyword>
<dbReference type="InterPro" id="IPR003165">
    <property type="entry name" value="Piwi"/>
</dbReference>
<sequence length="953" mass="107541">MERGGCRGRRGGYGSRGRGGGRREGGGHDHHPQQWQSGRRSSHWRNQDHVGRSQSGSQMNHVGTSRHPDGDGTGCWRSSGWRSIPFSQVLSQRSSVSSECLAPEHLPASSSSPENVRRFLPMNRPDAGTHAMRKVGIHVNHFPVNFAAEMIIRHYNFDIKQQESSSKGRSVKIPKFNLSMIWNKLSSEEPKNFPLDMTAYDGGNNIFSAVELRTREFVVKLSEVSYVVSVKLVNELRLSELKDYLSGTGKVMSVPRDILQAMDLAMKENPKRYAIPFRSHQGSDVGRGILASQEPLYRLKPTSQGLVLVLDYSVFPFLKPVPVIDYLKEHIEGFDINQFEIFQNKVKGELKGFKVYKTYLGTKHSYVIAGLTKNARQISFTIKDWKCNDPARDVLLVDYFRDRYKKEIVYKDIPCLDLGKHNHVPLELCVLAEMQRCPKEKLDRHATNKLRELSLPKVREKKICDLVQARDGPCGGIIAQNFGIAVDRSMTKVTGRIISPPELKVGVPGGGWTRTPLNSKKCDWNLVQKCVVEGKQIEKWAVLDFTYSESDQNKFKPRLFIPKLIDRCEALGIRMKEPSLYEAAEMCQLHNVDMILELLESIKARSNIGKGYLQFILCVMSREHPGYKYLKWVSETRIGIMTQCCLSTKRVNDPYLAHLALSINAKLGGSNVELLTSLPGFEGKGNVMLVGADVSHPGSKNLTSPSIAAVVGSMNWPTPNRYVARIRPQDPRTEKIQDFGEMCLELLESYVKVNKVRPDKIVIFRDGVSEWQFDMVLNVELSGLKKAFRALNYVPTITLVVAQKRHLTRFFPETKEDGCSAGNVLPGTVVDTTVDDFSRFNFYLCSHYGNIGTSKPTHYQVLWDEHGFTSDRIQQLIYSLCFTSARCTKPVSLVPPVYYADLAAYRGQLYREALMDWHSQASSTSSSSKSIGAAFDKHLYKVCPNLEDAMFFI</sequence>
<dbReference type="AlphaFoldDB" id="A0AAV5HVC8"/>
<dbReference type="GO" id="GO:1990904">
    <property type="term" value="C:ribonucleoprotein complex"/>
    <property type="evidence" value="ECO:0007669"/>
    <property type="project" value="UniProtKB-KW"/>
</dbReference>
<comment type="similarity">
    <text evidence="1">Belongs to the argonaute family. Ago subfamily.</text>
</comment>
<dbReference type="GO" id="GO:0031047">
    <property type="term" value="P:regulatory ncRNA-mediated gene silencing"/>
    <property type="evidence" value="ECO:0007669"/>
    <property type="project" value="UniProtKB-KW"/>
</dbReference>
<evidence type="ECO:0000259" key="6">
    <source>
        <dbReference type="PROSITE" id="PS50821"/>
    </source>
</evidence>
<comment type="caution">
    <text evidence="8">The sequence shown here is derived from an EMBL/GenBank/DDBJ whole genome shotgun (WGS) entry which is preliminary data.</text>
</comment>
<feature type="domain" description="Piwi" evidence="7">
    <location>
        <begin position="615"/>
        <end position="912"/>
    </location>
</feature>
<keyword evidence="3" id="KW-0943">RNA-mediated gene silencing</keyword>
<feature type="domain" description="PAZ" evidence="6">
    <location>
        <begin position="322"/>
        <end position="433"/>
    </location>
</feature>
<dbReference type="SUPFAM" id="SSF53098">
    <property type="entry name" value="Ribonuclease H-like"/>
    <property type="match status" value="1"/>
</dbReference>
<dbReference type="GO" id="GO:0051607">
    <property type="term" value="P:defense response to virus"/>
    <property type="evidence" value="ECO:0007669"/>
    <property type="project" value="UniProtKB-ARBA"/>
</dbReference>
<organism evidence="8 9">
    <name type="scientific">Rubroshorea leprosula</name>
    <dbReference type="NCBI Taxonomy" id="152421"/>
    <lineage>
        <taxon>Eukaryota</taxon>
        <taxon>Viridiplantae</taxon>
        <taxon>Streptophyta</taxon>
        <taxon>Embryophyta</taxon>
        <taxon>Tracheophyta</taxon>
        <taxon>Spermatophyta</taxon>
        <taxon>Magnoliopsida</taxon>
        <taxon>eudicotyledons</taxon>
        <taxon>Gunneridae</taxon>
        <taxon>Pentapetalae</taxon>
        <taxon>rosids</taxon>
        <taxon>malvids</taxon>
        <taxon>Malvales</taxon>
        <taxon>Dipterocarpaceae</taxon>
        <taxon>Rubroshorea</taxon>
    </lineage>
</organism>
<name>A0AAV5HVC8_9ROSI</name>
<dbReference type="SMART" id="SM00950">
    <property type="entry name" value="Piwi"/>
    <property type="match status" value="1"/>
</dbReference>
<dbReference type="SUPFAM" id="SSF101690">
    <property type="entry name" value="PAZ domain"/>
    <property type="match status" value="1"/>
</dbReference>
<dbReference type="InterPro" id="IPR003100">
    <property type="entry name" value="PAZ_dom"/>
</dbReference>
<feature type="region of interest" description="Disordered" evidence="5">
    <location>
        <begin position="1"/>
        <end position="76"/>
    </location>
</feature>
<dbReference type="PROSITE" id="PS50821">
    <property type="entry name" value="PAZ"/>
    <property type="match status" value="1"/>
</dbReference>
<evidence type="ECO:0000256" key="3">
    <source>
        <dbReference type="ARBA" id="ARBA00023158"/>
    </source>
</evidence>
<feature type="compositionally biased region" description="Basic residues" evidence="5">
    <location>
        <begin position="1"/>
        <end position="10"/>
    </location>
</feature>
<dbReference type="PROSITE" id="PS50822">
    <property type="entry name" value="PIWI"/>
    <property type="match status" value="1"/>
</dbReference>